<feature type="compositionally biased region" description="Low complexity" evidence="1">
    <location>
        <begin position="20"/>
        <end position="29"/>
    </location>
</feature>
<keyword evidence="3" id="KW-1185">Reference proteome</keyword>
<protein>
    <submittedName>
        <fullName evidence="2">Uncharacterized protein</fullName>
    </submittedName>
</protein>
<evidence type="ECO:0000313" key="2">
    <source>
        <dbReference type="EMBL" id="KAF2251493.1"/>
    </source>
</evidence>
<dbReference type="Proteomes" id="UP000800094">
    <property type="component" value="Unassembled WGS sequence"/>
</dbReference>
<feature type="region of interest" description="Disordered" evidence="1">
    <location>
        <begin position="1"/>
        <end position="33"/>
    </location>
</feature>
<evidence type="ECO:0000256" key="1">
    <source>
        <dbReference type="SAM" id="MobiDB-lite"/>
    </source>
</evidence>
<sequence length="160" mass="17397">MESEAGSIQGKDVPIRCHEAAPTTATTAPSDSAYSQWLRRHPTRPICTASESSLEMVAEWVEDCLINHPNCSRITTAGLPTRLLDLGPLACDPENGYVRLVLYGSVIPHQKPAVRGPQLFLGVETIVSNSPRAPDLLWRPASASKSYRRPSNMPSTSLGF</sequence>
<dbReference type="EMBL" id="ML987193">
    <property type="protein sequence ID" value="KAF2251493.1"/>
    <property type="molecule type" value="Genomic_DNA"/>
</dbReference>
<gene>
    <name evidence="2" type="ORF">BU26DRAFT_503991</name>
</gene>
<proteinExistence type="predicted"/>
<dbReference type="AlphaFoldDB" id="A0A6A6IPS1"/>
<dbReference type="GeneID" id="54580063"/>
<name>A0A6A6IPS1_9PLEO</name>
<evidence type="ECO:0000313" key="3">
    <source>
        <dbReference type="Proteomes" id="UP000800094"/>
    </source>
</evidence>
<reference evidence="2" key="1">
    <citation type="journal article" date="2020" name="Stud. Mycol.">
        <title>101 Dothideomycetes genomes: a test case for predicting lifestyles and emergence of pathogens.</title>
        <authorList>
            <person name="Haridas S."/>
            <person name="Albert R."/>
            <person name="Binder M."/>
            <person name="Bloem J."/>
            <person name="Labutti K."/>
            <person name="Salamov A."/>
            <person name="Andreopoulos B."/>
            <person name="Baker S."/>
            <person name="Barry K."/>
            <person name="Bills G."/>
            <person name="Bluhm B."/>
            <person name="Cannon C."/>
            <person name="Castanera R."/>
            <person name="Culley D."/>
            <person name="Daum C."/>
            <person name="Ezra D."/>
            <person name="Gonzalez J."/>
            <person name="Henrissat B."/>
            <person name="Kuo A."/>
            <person name="Liang C."/>
            <person name="Lipzen A."/>
            <person name="Lutzoni F."/>
            <person name="Magnuson J."/>
            <person name="Mondo S."/>
            <person name="Nolan M."/>
            <person name="Ohm R."/>
            <person name="Pangilinan J."/>
            <person name="Park H.-J."/>
            <person name="Ramirez L."/>
            <person name="Alfaro M."/>
            <person name="Sun H."/>
            <person name="Tritt A."/>
            <person name="Yoshinaga Y."/>
            <person name="Zwiers L.-H."/>
            <person name="Turgeon B."/>
            <person name="Goodwin S."/>
            <person name="Spatafora J."/>
            <person name="Crous P."/>
            <person name="Grigoriev I."/>
        </authorList>
    </citation>
    <scope>NUCLEOTIDE SEQUENCE</scope>
    <source>
        <strain evidence="2">CBS 122368</strain>
    </source>
</reference>
<organism evidence="2 3">
    <name type="scientific">Trematosphaeria pertusa</name>
    <dbReference type="NCBI Taxonomy" id="390896"/>
    <lineage>
        <taxon>Eukaryota</taxon>
        <taxon>Fungi</taxon>
        <taxon>Dikarya</taxon>
        <taxon>Ascomycota</taxon>
        <taxon>Pezizomycotina</taxon>
        <taxon>Dothideomycetes</taxon>
        <taxon>Pleosporomycetidae</taxon>
        <taxon>Pleosporales</taxon>
        <taxon>Massarineae</taxon>
        <taxon>Trematosphaeriaceae</taxon>
        <taxon>Trematosphaeria</taxon>
    </lineage>
</organism>
<accession>A0A6A6IPS1</accession>
<dbReference type="RefSeq" id="XP_033686497.1">
    <property type="nucleotide sequence ID" value="XM_033826733.1"/>
</dbReference>